<name>A0A0S4QKV2_9ACTN</name>
<feature type="transmembrane region" description="Helical" evidence="1">
    <location>
        <begin position="134"/>
        <end position="154"/>
    </location>
</feature>
<keyword evidence="3" id="KW-1185">Reference proteome</keyword>
<feature type="transmembrane region" description="Helical" evidence="1">
    <location>
        <begin position="55"/>
        <end position="77"/>
    </location>
</feature>
<feature type="transmembrane region" description="Helical" evidence="1">
    <location>
        <begin position="20"/>
        <end position="43"/>
    </location>
</feature>
<proteinExistence type="predicted"/>
<dbReference type="EMBL" id="FAOZ01000004">
    <property type="protein sequence ID" value="CUU55142.1"/>
    <property type="molecule type" value="Genomic_DNA"/>
</dbReference>
<gene>
    <name evidence="2" type="ORF">Ga0074812_104223</name>
</gene>
<reference evidence="3" key="1">
    <citation type="submission" date="2015-11" db="EMBL/GenBank/DDBJ databases">
        <authorList>
            <person name="Varghese N."/>
        </authorList>
    </citation>
    <scope>NUCLEOTIDE SEQUENCE [LARGE SCALE GENOMIC DNA]</scope>
    <source>
        <strain evidence="3">DSM 45899</strain>
    </source>
</reference>
<evidence type="ECO:0000256" key="1">
    <source>
        <dbReference type="SAM" id="Phobius"/>
    </source>
</evidence>
<evidence type="ECO:0000313" key="2">
    <source>
        <dbReference type="EMBL" id="CUU55142.1"/>
    </source>
</evidence>
<dbReference type="RefSeq" id="WP_091273321.1">
    <property type="nucleotide sequence ID" value="NZ_FAOZ01000004.1"/>
</dbReference>
<feature type="transmembrane region" description="Helical" evidence="1">
    <location>
        <begin position="84"/>
        <end position="109"/>
    </location>
</feature>
<dbReference type="AlphaFoldDB" id="A0A0S4QKV2"/>
<keyword evidence="1" id="KW-0472">Membrane</keyword>
<accession>A0A0S4QKV2</accession>
<keyword evidence="1" id="KW-1133">Transmembrane helix</keyword>
<feature type="transmembrane region" description="Helical" evidence="1">
    <location>
        <begin position="166"/>
        <end position="187"/>
    </location>
</feature>
<protein>
    <submittedName>
        <fullName evidence="2">Uncharacterized protein</fullName>
    </submittedName>
</protein>
<evidence type="ECO:0000313" key="3">
    <source>
        <dbReference type="Proteomes" id="UP000198802"/>
    </source>
</evidence>
<dbReference type="Proteomes" id="UP000198802">
    <property type="component" value="Unassembled WGS sequence"/>
</dbReference>
<sequence length="229" mass="24805">MTSWSTIVNVGRYHLTQQPFYLTLPWALTVFSLFINLIISTVTPTSIHTGGLATLYIWMFVGGLLATHRSLPFGLALGLSRRSYYLGTAGLAVALSAADAVALTALYALEGASGGWWVDLHFFRISYLLDGPWYLTWLTSFVGLGLLFVYGMWFGIVYRRWNVTGLAAFIASQGALLLVGVLLAAWADAWAAIGRFFTDLSSGGLTGVLAVATVALFVGGFTTMRRVTV</sequence>
<keyword evidence="1" id="KW-0812">Transmembrane</keyword>
<feature type="transmembrane region" description="Helical" evidence="1">
    <location>
        <begin position="207"/>
        <end position="224"/>
    </location>
</feature>
<organism evidence="2 3">
    <name type="scientific">Parafrankia irregularis</name>
    <dbReference type="NCBI Taxonomy" id="795642"/>
    <lineage>
        <taxon>Bacteria</taxon>
        <taxon>Bacillati</taxon>
        <taxon>Actinomycetota</taxon>
        <taxon>Actinomycetes</taxon>
        <taxon>Frankiales</taxon>
        <taxon>Frankiaceae</taxon>
        <taxon>Parafrankia</taxon>
    </lineage>
</organism>